<dbReference type="PROSITE" id="PS50181">
    <property type="entry name" value="FBOX"/>
    <property type="match status" value="1"/>
</dbReference>
<organism evidence="2 3">
    <name type="scientific">Penicillium cinerascens</name>
    <dbReference type="NCBI Taxonomy" id="70096"/>
    <lineage>
        <taxon>Eukaryota</taxon>
        <taxon>Fungi</taxon>
        <taxon>Dikarya</taxon>
        <taxon>Ascomycota</taxon>
        <taxon>Pezizomycotina</taxon>
        <taxon>Eurotiomycetes</taxon>
        <taxon>Eurotiomycetidae</taxon>
        <taxon>Eurotiales</taxon>
        <taxon>Aspergillaceae</taxon>
        <taxon>Penicillium</taxon>
    </lineage>
</organism>
<accession>A0A9W9TAR8</accession>
<evidence type="ECO:0000313" key="2">
    <source>
        <dbReference type="EMBL" id="KAJ5215539.1"/>
    </source>
</evidence>
<proteinExistence type="predicted"/>
<dbReference type="InterPro" id="IPR001810">
    <property type="entry name" value="F-box_dom"/>
</dbReference>
<gene>
    <name evidence="2" type="ORF">N7498_001946</name>
</gene>
<dbReference type="Proteomes" id="UP001150904">
    <property type="component" value="Unassembled WGS sequence"/>
</dbReference>
<dbReference type="GeneID" id="83176309"/>
<name>A0A9W9TAR8_9EURO</name>
<reference evidence="2" key="1">
    <citation type="submission" date="2022-12" db="EMBL/GenBank/DDBJ databases">
        <authorList>
            <person name="Petersen C."/>
        </authorList>
    </citation>
    <scope>NUCLEOTIDE SEQUENCE</scope>
    <source>
        <strain evidence="2">IBT 15544</strain>
    </source>
</reference>
<protein>
    <recommendedName>
        <fullName evidence="1">F-box domain-containing protein</fullName>
    </recommendedName>
</protein>
<dbReference type="SUPFAM" id="SSF81383">
    <property type="entry name" value="F-box domain"/>
    <property type="match status" value="1"/>
</dbReference>
<evidence type="ECO:0000259" key="1">
    <source>
        <dbReference type="PROSITE" id="PS50181"/>
    </source>
</evidence>
<sequence length="631" mass="71032">MLDKLPCEILFLIANFLPAAHLGIMSQVSSRLYTALIPLIYRAVTFRATSEWALNVLDVDSFFLHHGRPQAANHLQHIRHLHFYAPINLARFNRCAYYSIFRTAGLSPCSSTLGTSDNTVAHEHFLDGITEQLRLVFAHLKPDSLRTFQWRLGTCLPMGVLDKGGYLSQHQRRLSRLLLVTDGTCPQTSIGLGGLSELSCLTTLAWEGIQHPSEIESLRQCIDRNWGHLTDLSIGFISSAASRALCWEIFGLHRPEISVSKDKFAERSMSFSPLSALSLSKVTLPSELSLYGSMFRSLRTLTLRDCSNQVHLLRWLAQSPASLQLEHFEACIDPLIFEPGEDCGFAALVEFLLSFQGLRGLHLKLSNFPTWGLALQDAIRHHRRTLKNLVYHERQLERIDDDGLFENDRDALPYWISNLSGVVDLSRMTALALCASPSAARQCLEPEASKLQLQVLHLRFSGPEKIHRDIKREIEALLYERHTKSMSLPPMKDYDEYSALIGDYFDFLLPRNYSLPETTLKPPSPCEAEEFLAFAEWAFGPSGLPNLHVLAFGDFSHEDRYPNQQFLVRRVDFAECRQKEVGRSALEEISGPSFCSADLTDPCVWNDVSVDGAQFLGACPGGGLMESPYDF</sequence>
<feature type="domain" description="F-box" evidence="1">
    <location>
        <begin position="1"/>
        <end position="44"/>
    </location>
</feature>
<keyword evidence="3" id="KW-1185">Reference proteome</keyword>
<dbReference type="OrthoDB" id="1720422at2759"/>
<dbReference type="RefSeq" id="XP_058311352.1">
    <property type="nucleotide sequence ID" value="XM_058449008.1"/>
</dbReference>
<evidence type="ECO:0000313" key="3">
    <source>
        <dbReference type="Proteomes" id="UP001150904"/>
    </source>
</evidence>
<comment type="caution">
    <text evidence="2">The sequence shown here is derived from an EMBL/GenBank/DDBJ whole genome shotgun (WGS) entry which is preliminary data.</text>
</comment>
<dbReference type="EMBL" id="JAPQKR010000005">
    <property type="protein sequence ID" value="KAJ5215539.1"/>
    <property type="molecule type" value="Genomic_DNA"/>
</dbReference>
<reference evidence="2" key="2">
    <citation type="journal article" date="2023" name="IMA Fungus">
        <title>Comparative genomic study of the Penicillium genus elucidates a diverse pangenome and 15 lateral gene transfer events.</title>
        <authorList>
            <person name="Petersen C."/>
            <person name="Sorensen T."/>
            <person name="Nielsen M.R."/>
            <person name="Sondergaard T.E."/>
            <person name="Sorensen J.L."/>
            <person name="Fitzpatrick D.A."/>
            <person name="Frisvad J.C."/>
            <person name="Nielsen K.L."/>
        </authorList>
    </citation>
    <scope>NUCLEOTIDE SEQUENCE</scope>
    <source>
        <strain evidence="2">IBT 15544</strain>
    </source>
</reference>
<dbReference type="AlphaFoldDB" id="A0A9W9TAR8"/>
<dbReference type="InterPro" id="IPR036047">
    <property type="entry name" value="F-box-like_dom_sf"/>
</dbReference>